<keyword evidence="4 7" id="KW-0812">Transmembrane</keyword>
<keyword evidence="6 7" id="KW-0472">Membrane</keyword>
<keyword evidence="3" id="KW-1003">Cell membrane</keyword>
<dbReference type="Pfam" id="PF05977">
    <property type="entry name" value="MFS_3"/>
    <property type="match status" value="1"/>
</dbReference>
<dbReference type="GO" id="GO:0022857">
    <property type="term" value="F:transmembrane transporter activity"/>
    <property type="evidence" value="ECO:0007669"/>
    <property type="project" value="InterPro"/>
</dbReference>
<dbReference type="Gene3D" id="1.20.1250.20">
    <property type="entry name" value="MFS general substrate transporter like domains"/>
    <property type="match status" value="1"/>
</dbReference>
<feature type="domain" description="Major facilitator superfamily (MFS) profile" evidence="8">
    <location>
        <begin position="18"/>
        <end position="409"/>
    </location>
</feature>
<dbReference type="EMBL" id="QJSP01000006">
    <property type="protein sequence ID" value="PYE17314.1"/>
    <property type="molecule type" value="Genomic_DNA"/>
</dbReference>
<dbReference type="InterPro" id="IPR010290">
    <property type="entry name" value="TM_effector"/>
</dbReference>
<dbReference type="InterPro" id="IPR036259">
    <property type="entry name" value="MFS_trans_sf"/>
</dbReference>
<feature type="transmembrane region" description="Helical" evidence="7">
    <location>
        <begin position="289"/>
        <end position="305"/>
    </location>
</feature>
<comment type="subcellular location">
    <subcellularLocation>
        <location evidence="1">Cell inner membrane</location>
        <topology evidence="1">Multi-pass membrane protein</topology>
    </subcellularLocation>
</comment>
<organism evidence="9 10">
    <name type="scientific">Williamsia limnetica</name>
    <dbReference type="NCBI Taxonomy" id="882452"/>
    <lineage>
        <taxon>Bacteria</taxon>
        <taxon>Bacillati</taxon>
        <taxon>Actinomycetota</taxon>
        <taxon>Actinomycetes</taxon>
        <taxon>Mycobacteriales</taxon>
        <taxon>Nocardiaceae</taxon>
        <taxon>Williamsia</taxon>
    </lineage>
</organism>
<dbReference type="AlphaFoldDB" id="A0A318RVS9"/>
<dbReference type="GO" id="GO:0005886">
    <property type="term" value="C:plasma membrane"/>
    <property type="evidence" value="ECO:0007669"/>
    <property type="project" value="UniProtKB-SubCell"/>
</dbReference>
<evidence type="ECO:0000256" key="4">
    <source>
        <dbReference type="ARBA" id="ARBA00022692"/>
    </source>
</evidence>
<feature type="transmembrane region" description="Helical" evidence="7">
    <location>
        <begin position="86"/>
        <end position="105"/>
    </location>
</feature>
<evidence type="ECO:0000313" key="10">
    <source>
        <dbReference type="Proteomes" id="UP000247591"/>
    </source>
</evidence>
<gene>
    <name evidence="9" type="ORF">DFR67_10617</name>
</gene>
<feature type="transmembrane region" description="Helical" evidence="7">
    <location>
        <begin position="111"/>
        <end position="134"/>
    </location>
</feature>
<evidence type="ECO:0000256" key="7">
    <source>
        <dbReference type="SAM" id="Phobius"/>
    </source>
</evidence>
<evidence type="ECO:0000313" key="9">
    <source>
        <dbReference type="EMBL" id="PYE17314.1"/>
    </source>
</evidence>
<sequence>MPASRILLDTSPLRESRPFRNIVIARAINVFGIGMLTVAVSVQVYALTGSSTQVGAVATTTGVATFAGSLLGGVLADRNDRRPLILWSRCLCGLAFAGLAVNAMFDDPSVLAIYVLGAVDGGLGAISFTALLAATPGLISPDKFSAAAAINGLTAEVGMMTAPAVGGLVIAAGGVTWNYSAAALGTFATLPLLSSLPPLRPEGAESIHPARSLIEGLHFAWNRPVIRSVLFIGVVALLGAGMTVLIPALVDHRFGNDPRAAGLLYSGIALGAGIGSVTSGWVATFERKGLLILVVAPAGLGLIALTGATPWLWATFLFLMAAGLAIGVRAILEFTLLQRSTPDRLRGRINSVWSAMTVLGGAFGSMLAGALGSVLPPPVAIAVYGGGLTAIAAAGLVVFGRLRLWRDDQ</sequence>
<dbReference type="RefSeq" id="WP_110469592.1">
    <property type="nucleotide sequence ID" value="NZ_QJSP01000006.1"/>
</dbReference>
<reference evidence="9 10" key="1">
    <citation type="submission" date="2018-06" db="EMBL/GenBank/DDBJ databases">
        <title>Genomic Encyclopedia of Type Strains, Phase IV (KMG-IV): sequencing the most valuable type-strain genomes for metagenomic binning, comparative biology and taxonomic classification.</title>
        <authorList>
            <person name="Goeker M."/>
        </authorList>
    </citation>
    <scope>NUCLEOTIDE SEQUENCE [LARGE SCALE GENOMIC DNA]</scope>
    <source>
        <strain evidence="9 10">DSM 45521</strain>
    </source>
</reference>
<feature type="transmembrane region" description="Helical" evidence="7">
    <location>
        <begin position="311"/>
        <end position="332"/>
    </location>
</feature>
<evidence type="ECO:0000256" key="2">
    <source>
        <dbReference type="ARBA" id="ARBA00022448"/>
    </source>
</evidence>
<proteinExistence type="predicted"/>
<dbReference type="CDD" id="cd06173">
    <property type="entry name" value="MFS_MefA_like"/>
    <property type="match status" value="1"/>
</dbReference>
<keyword evidence="2" id="KW-0813">Transport</keyword>
<keyword evidence="5 7" id="KW-1133">Transmembrane helix</keyword>
<evidence type="ECO:0000256" key="6">
    <source>
        <dbReference type="ARBA" id="ARBA00023136"/>
    </source>
</evidence>
<name>A0A318RVS9_WILLI</name>
<feature type="transmembrane region" description="Helical" evidence="7">
    <location>
        <begin position="229"/>
        <end position="250"/>
    </location>
</feature>
<evidence type="ECO:0000259" key="8">
    <source>
        <dbReference type="PROSITE" id="PS50850"/>
    </source>
</evidence>
<dbReference type="SUPFAM" id="SSF103473">
    <property type="entry name" value="MFS general substrate transporter"/>
    <property type="match status" value="1"/>
</dbReference>
<feature type="transmembrane region" description="Helical" evidence="7">
    <location>
        <begin position="54"/>
        <end position="74"/>
    </location>
</feature>
<feature type="transmembrane region" description="Helical" evidence="7">
    <location>
        <begin position="262"/>
        <end position="282"/>
    </location>
</feature>
<evidence type="ECO:0000256" key="1">
    <source>
        <dbReference type="ARBA" id="ARBA00004429"/>
    </source>
</evidence>
<feature type="transmembrane region" description="Helical" evidence="7">
    <location>
        <begin position="352"/>
        <end position="375"/>
    </location>
</feature>
<keyword evidence="10" id="KW-1185">Reference proteome</keyword>
<dbReference type="PROSITE" id="PS50850">
    <property type="entry name" value="MFS"/>
    <property type="match status" value="1"/>
</dbReference>
<comment type="caution">
    <text evidence="9">The sequence shown here is derived from an EMBL/GenBank/DDBJ whole genome shotgun (WGS) entry which is preliminary data.</text>
</comment>
<dbReference type="PANTHER" id="PTHR23513:SF9">
    <property type="entry name" value="ENTEROBACTIN EXPORTER ENTS"/>
    <property type="match status" value="1"/>
</dbReference>
<dbReference type="PANTHER" id="PTHR23513">
    <property type="entry name" value="INTEGRAL MEMBRANE EFFLUX PROTEIN-RELATED"/>
    <property type="match status" value="1"/>
</dbReference>
<dbReference type="OrthoDB" id="5494559at2"/>
<evidence type="ECO:0000256" key="5">
    <source>
        <dbReference type="ARBA" id="ARBA00022989"/>
    </source>
</evidence>
<feature type="transmembrane region" description="Helical" evidence="7">
    <location>
        <begin position="23"/>
        <end position="48"/>
    </location>
</feature>
<dbReference type="InterPro" id="IPR020846">
    <property type="entry name" value="MFS_dom"/>
</dbReference>
<protein>
    <submittedName>
        <fullName evidence="9">ENTS family enterobactin (Siderophore) exporter</fullName>
    </submittedName>
</protein>
<feature type="transmembrane region" description="Helical" evidence="7">
    <location>
        <begin position="381"/>
        <end position="402"/>
    </location>
</feature>
<dbReference type="Proteomes" id="UP000247591">
    <property type="component" value="Unassembled WGS sequence"/>
</dbReference>
<accession>A0A318RVS9</accession>
<dbReference type="NCBIfam" id="NF007792">
    <property type="entry name" value="PRK10489.1"/>
    <property type="match status" value="1"/>
</dbReference>
<evidence type="ECO:0000256" key="3">
    <source>
        <dbReference type="ARBA" id="ARBA00022475"/>
    </source>
</evidence>